<dbReference type="AlphaFoldDB" id="A0AAJ7FP95"/>
<dbReference type="InterPro" id="IPR029058">
    <property type="entry name" value="AB_hydrolase_fold"/>
</dbReference>
<dbReference type="SUPFAM" id="SSF53474">
    <property type="entry name" value="alpha/beta-Hydrolases"/>
    <property type="match status" value="1"/>
</dbReference>
<evidence type="ECO:0000256" key="1">
    <source>
        <dbReference type="ARBA" id="ARBA00023180"/>
    </source>
</evidence>
<keyword evidence="4" id="KW-1185">Reference proteome</keyword>
<dbReference type="RefSeq" id="XP_015601605.1">
    <property type="nucleotide sequence ID" value="XM_015746119.2"/>
</dbReference>
<sequence length="631" mass="71356">MAKEIILLILAIFTLAESVSSSAHPFRLTKFGKIRGKWIEIKTHKENPSVAAFLGVPYAEAPSENGTHRFKNSEPWKEHWNYTRSAVKDGSRCPQLNERNEVIGNENCLFLNIFVPKKLKKDHDAKYPVLVFVHGGDFKRGGNNSTYYSPEYLMYTKIILVTVNYRLGAFGFFSTGDDAAPGNWGLKDIKLALHWIQENIDAFDGDANSVTLWGHDSGGVLVHILALSNKTEGLFHKYITSGGSSLAFHAVKTADNARLQAIDAAYQAECIGNDEMGKIMKCLSSVEKSIAVASREISQVKCIANEDTKILLNCIKNSTLDKITRLQSSTLRDIVFPSYEFTPTVEQDSKDAILNANPLTLIEKGQFRDIPWIVGLTKDEGLQISLGISLNDDKNSESLEGWIYYLESLKNLMWSLEDNISVGEVVDDFYFIENATTTYRSNMSEIGDAFYNWPVYRAVKLQSKLMNSSVYFYVLGYEGTFSGTYAIDATKRYGVSHGDDINYLFPYLNKVFDDLSLHNTGDDITMMHVMTEMWTSFVKTGVPQAFRTASWKPFQIKESYAQLGWGNSTDVEMKSNFLPDRMAFWEDLMDHLSLPIYMVEEEVNDDNAGAAVMMRTMVMYYLSFFTLWFVL</sequence>
<keyword evidence="2" id="KW-0732">Signal</keyword>
<evidence type="ECO:0000256" key="2">
    <source>
        <dbReference type="SAM" id="SignalP"/>
    </source>
</evidence>
<dbReference type="Pfam" id="PF00135">
    <property type="entry name" value="COesterase"/>
    <property type="match status" value="2"/>
</dbReference>
<evidence type="ECO:0000313" key="5">
    <source>
        <dbReference type="RefSeq" id="XP_015601605.1"/>
    </source>
</evidence>
<keyword evidence="1" id="KW-0325">Glycoprotein</keyword>
<dbReference type="InterPro" id="IPR002018">
    <property type="entry name" value="CarbesteraseB"/>
</dbReference>
<accession>A0AAJ7FP95</accession>
<reference evidence="5" key="1">
    <citation type="submission" date="2025-08" db="UniProtKB">
        <authorList>
            <consortium name="RefSeq"/>
        </authorList>
    </citation>
    <scope>IDENTIFICATION</scope>
</reference>
<dbReference type="PANTHER" id="PTHR11559">
    <property type="entry name" value="CARBOXYLESTERASE"/>
    <property type="match status" value="1"/>
</dbReference>
<feature type="chain" id="PRO_5042613376" evidence="2">
    <location>
        <begin position="17"/>
        <end position="631"/>
    </location>
</feature>
<evidence type="ECO:0000313" key="4">
    <source>
        <dbReference type="Proteomes" id="UP000694920"/>
    </source>
</evidence>
<feature type="domain" description="Carboxylesterase type B" evidence="3">
    <location>
        <begin position="27"/>
        <end position="288"/>
    </location>
</feature>
<organism evidence="4 5">
    <name type="scientific">Cephus cinctus</name>
    <name type="common">Wheat stem sawfly</name>
    <dbReference type="NCBI Taxonomy" id="211228"/>
    <lineage>
        <taxon>Eukaryota</taxon>
        <taxon>Metazoa</taxon>
        <taxon>Ecdysozoa</taxon>
        <taxon>Arthropoda</taxon>
        <taxon>Hexapoda</taxon>
        <taxon>Insecta</taxon>
        <taxon>Pterygota</taxon>
        <taxon>Neoptera</taxon>
        <taxon>Endopterygota</taxon>
        <taxon>Hymenoptera</taxon>
        <taxon>Cephoidea</taxon>
        <taxon>Cephidae</taxon>
        <taxon>Cephus</taxon>
    </lineage>
</organism>
<dbReference type="Proteomes" id="UP000694920">
    <property type="component" value="Unplaced"/>
</dbReference>
<name>A0AAJ7FP95_CEPCN</name>
<feature type="domain" description="Carboxylesterase type B" evidence="3">
    <location>
        <begin position="295"/>
        <end position="585"/>
    </location>
</feature>
<dbReference type="InterPro" id="IPR050309">
    <property type="entry name" value="Type-B_Carboxylest/Lipase"/>
</dbReference>
<evidence type="ECO:0000259" key="3">
    <source>
        <dbReference type="Pfam" id="PF00135"/>
    </source>
</evidence>
<gene>
    <name evidence="5" type="primary">LOC107270792</name>
</gene>
<dbReference type="GeneID" id="107270792"/>
<proteinExistence type="predicted"/>
<feature type="signal peptide" evidence="2">
    <location>
        <begin position="1"/>
        <end position="16"/>
    </location>
</feature>
<protein>
    <submittedName>
        <fullName evidence="5">Venom carboxylesterase-6</fullName>
    </submittedName>
</protein>
<dbReference type="Gene3D" id="3.40.50.1820">
    <property type="entry name" value="alpha/beta hydrolase"/>
    <property type="match status" value="1"/>
</dbReference>
<dbReference type="KEGG" id="ccin:107270792"/>